<proteinExistence type="predicted"/>
<evidence type="ECO:0000256" key="1">
    <source>
        <dbReference type="SAM" id="Phobius"/>
    </source>
</evidence>
<protein>
    <submittedName>
        <fullName evidence="2">Uncharacterized protein</fullName>
    </submittedName>
</protein>
<keyword evidence="1" id="KW-0472">Membrane</keyword>
<sequence>MMLALPVLPRIIFSFIPFFSSFFTPWFFSTTLISLFLAYMYNPYPYLLKVQSRLAEKNFLKFCTQFSSIPYPQIRVINLRSIFSPSFCHLTSFCKVVIINVNTFFLYTRLK</sequence>
<organism evidence="2">
    <name type="scientific">Cacopsylla melanoneura</name>
    <dbReference type="NCBI Taxonomy" id="428564"/>
    <lineage>
        <taxon>Eukaryota</taxon>
        <taxon>Metazoa</taxon>
        <taxon>Ecdysozoa</taxon>
        <taxon>Arthropoda</taxon>
        <taxon>Hexapoda</taxon>
        <taxon>Insecta</taxon>
        <taxon>Pterygota</taxon>
        <taxon>Neoptera</taxon>
        <taxon>Paraneoptera</taxon>
        <taxon>Hemiptera</taxon>
        <taxon>Sternorrhyncha</taxon>
        <taxon>Psylloidea</taxon>
        <taxon>Psyllidae</taxon>
        <taxon>Psyllinae</taxon>
        <taxon>Cacopsylla</taxon>
    </lineage>
</organism>
<keyword evidence="1" id="KW-1133">Transmembrane helix</keyword>
<name>A0A8D8XF77_9HEMI</name>
<feature type="transmembrane region" description="Helical" evidence="1">
    <location>
        <begin position="12"/>
        <end position="41"/>
    </location>
</feature>
<keyword evidence="1" id="KW-0812">Transmembrane</keyword>
<reference evidence="2" key="1">
    <citation type="submission" date="2021-05" db="EMBL/GenBank/DDBJ databases">
        <authorList>
            <person name="Alioto T."/>
            <person name="Alioto T."/>
            <person name="Gomez Garrido J."/>
        </authorList>
    </citation>
    <scope>NUCLEOTIDE SEQUENCE</scope>
</reference>
<accession>A0A8D8XF77</accession>
<dbReference type="EMBL" id="HBUF01320179">
    <property type="protein sequence ID" value="CAG6694816.1"/>
    <property type="molecule type" value="Transcribed_RNA"/>
</dbReference>
<dbReference type="EMBL" id="HBUF01320180">
    <property type="protein sequence ID" value="CAG6694817.1"/>
    <property type="molecule type" value="Transcribed_RNA"/>
</dbReference>
<evidence type="ECO:0000313" key="2">
    <source>
        <dbReference type="EMBL" id="CAG6694817.1"/>
    </source>
</evidence>
<dbReference type="AlphaFoldDB" id="A0A8D8XF77"/>